<dbReference type="PANTHER" id="PTHR30636">
    <property type="entry name" value="UPF0701 PROTEIN YICC"/>
    <property type="match status" value="1"/>
</dbReference>
<dbReference type="RefSeq" id="WP_080807620.1">
    <property type="nucleotide sequence ID" value="NZ_LT828558.1"/>
</dbReference>
<evidence type="ECO:0000259" key="7">
    <source>
        <dbReference type="Pfam" id="PF08340"/>
    </source>
</evidence>
<dbReference type="InterPro" id="IPR013551">
    <property type="entry name" value="YicC-like_C"/>
</dbReference>
<protein>
    <recommendedName>
        <fullName evidence="10">YicC family protein</fullName>
    </recommendedName>
</protein>
<dbReference type="GO" id="GO:0004521">
    <property type="term" value="F:RNA endonuclease activity"/>
    <property type="evidence" value="ECO:0007669"/>
    <property type="project" value="InterPro"/>
</dbReference>
<name>A0A1W1HCD9_9BACT</name>
<dbReference type="Pfam" id="PF08340">
    <property type="entry name" value="YicC-like_C"/>
    <property type="match status" value="1"/>
</dbReference>
<dbReference type="EMBL" id="FWEV01000128">
    <property type="protein sequence ID" value="SLM30119.1"/>
    <property type="molecule type" value="Genomic_DNA"/>
</dbReference>
<evidence type="ECO:0000256" key="2">
    <source>
        <dbReference type="ARBA" id="ARBA00022722"/>
    </source>
</evidence>
<evidence type="ECO:0000256" key="4">
    <source>
        <dbReference type="ARBA" id="ARBA00022801"/>
    </source>
</evidence>
<evidence type="ECO:0000259" key="6">
    <source>
        <dbReference type="Pfam" id="PF03755"/>
    </source>
</evidence>
<dbReference type="InterPro" id="IPR005229">
    <property type="entry name" value="YicC/YloC-like"/>
</dbReference>
<evidence type="ECO:0000256" key="1">
    <source>
        <dbReference type="ARBA" id="ARBA00001968"/>
    </source>
</evidence>
<dbReference type="GO" id="GO:0016787">
    <property type="term" value="F:hydrolase activity"/>
    <property type="evidence" value="ECO:0007669"/>
    <property type="project" value="UniProtKB-KW"/>
</dbReference>
<dbReference type="STRING" id="1246637.MTBBW1_2130014"/>
<comment type="cofactor">
    <cofactor evidence="1">
        <name>a divalent metal cation</name>
        <dbReference type="ChEBI" id="CHEBI:60240"/>
    </cofactor>
</comment>
<dbReference type="Proteomes" id="UP000191931">
    <property type="component" value="Unassembled WGS sequence"/>
</dbReference>
<feature type="domain" description="Endoribonuclease YicC-like N-terminal" evidence="6">
    <location>
        <begin position="2"/>
        <end position="156"/>
    </location>
</feature>
<gene>
    <name evidence="8" type="ORF">MTBBW1_2130014</name>
</gene>
<keyword evidence="3" id="KW-0255">Endonuclease</keyword>
<dbReference type="AlphaFoldDB" id="A0A1W1HCD9"/>
<evidence type="ECO:0000313" key="8">
    <source>
        <dbReference type="EMBL" id="SLM30119.1"/>
    </source>
</evidence>
<dbReference type="PANTHER" id="PTHR30636:SF3">
    <property type="entry name" value="UPF0701 PROTEIN YICC"/>
    <property type="match status" value="1"/>
</dbReference>
<dbReference type="NCBIfam" id="TIGR00255">
    <property type="entry name" value="YicC/YloC family endoribonuclease"/>
    <property type="match status" value="1"/>
</dbReference>
<comment type="similarity">
    <text evidence="5">Belongs to the YicC/YloC family.</text>
</comment>
<reference evidence="8 9" key="1">
    <citation type="submission" date="2017-03" db="EMBL/GenBank/DDBJ databases">
        <authorList>
            <person name="Afonso C.L."/>
            <person name="Miller P.J."/>
            <person name="Scott M.A."/>
            <person name="Spackman E."/>
            <person name="Goraichik I."/>
            <person name="Dimitrov K.M."/>
            <person name="Suarez D.L."/>
            <person name="Swayne D.E."/>
        </authorList>
    </citation>
    <scope>NUCLEOTIDE SEQUENCE [LARGE SCALE GENOMIC DNA]</scope>
    <source>
        <strain evidence="8">PRJEB14757</strain>
    </source>
</reference>
<feature type="domain" description="Endoribonuclease YicC-like C-terminal" evidence="7">
    <location>
        <begin position="174"/>
        <end position="293"/>
    </location>
</feature>
<evidence type="ECO:0000256" key="3">
    <source>
        <dbReference type="ARBA" id="ARBA00022759"/>
    </source>
</evidence>
<keyword evidence="9" id="KW-1185">Reference proteome</keyword>
<dbReference type="OrthoDB" id="9771229at2"/>
<sequence>MIKSMTAYSAASHEDGDIQCDVEIRSYNSRHLDIALYLPRAFSRFEDSIKKIVSNRLSRGRIETRIEIRDQSLDAVQFTVDIPRAEAYYNALLELKEKFGFGSDITIEQLLEGRDMIKASEKEQNDELIQATISKALDKALDGLEAMRSSEGSNLADDLLQRLDSIENIISLVEKDAESLPAFYRERLMERISVLTSGIDGLDPVRLSQEAAFLADKSDISEEIVRARSHIALFRETIASSEPGGRKLNFLLQEFNREFNTMGSKSGRAELSHMIVSLKSELEKIREQIQNIE</sequence>
<organism evidence="8 9">
    <name type="scientific">Desulfamplus magnetovallimortis</name>
    <dbReference type="NCBI Taxonomy" id="1246637"/>
    <lineage>
        <taxon>Bacteria</taxon>
        <taxon>Pseudomonadati</taxon>
        <taxon>Thermodesulfobacteriota</taxon>
        <taxon>Desulfobacteria</taxon>
        <taxon>Desulfobacterales</taxon>
        <taxon>Desulfobacteraceae</taxon>
        <taxon>Desulfamplus</taxon>
    </lineage>
</organism>
<dbReference type="InterPro" id="IPR013527">
    <property type="entry name" value="YicC-like_N"/>
</dbReference>
<keyword evidence="2" id="KW-0540">Nuclease</keyword>
<evidence type="ECO:0008006" key="10">
    <source>
        <dbReference type="Google" id="ProtNLM"/>
    </source>
</evidence>
<evidence type="ECO:0000256" key="5">
    <source>
        <dbReference type="ARBA" id="ARBA00035648"/>
    </source>
</evidence>
<accession>A0A1W1HCD9</accession>
<dbReference type="Pfam" id="PF03755">
    <property type="entry name" value="YicC-like_N"/>
    <property type="match status" value="1"/>
</dbReference>
<keyword evidence="4" id="KW-0378">Hydrolase</keyword>
<proteinExistence type="inferred from homology"/>
<evidence type="ECO:0000313" key="9">
    <source>
        <dbReference type="Proteomes" id="UP000191931"/>
    </source>
</evidence>